<dbReference type="STRING" id="1216006.VA7868_03905"/>
<dbReference type="PANTHER" id="PTHR42884:SF14">
    <property type="entry name" value="NEUROENDOCRINE CONVERTASE 1"/>
    <property type="match status" value="1"/>
</dbReference>
<sequence>MKKCLLAILIFIFCPVAVIAAQLCHQTYGIESFDNAQQGVTLRSENRQTYATFSFQNKQDQLLQFRFPVCVAPRLIVTTRRSANLNRSALHSAIPEITAIESLLVTPEIHIWLIRFRGTVARQQRLAVKMQHLNHEPGVIAVQPDILIEAHPTFGQTQGDQNRRIEQIFPSLPAIWQQTTGKGIRIAVIDDGFELQHRDLAGVHTKRITPENRLSAPETNFYGTFHGTRVAGLIFARHNQLDIHGIAPDSTFIPIPIRGSYTSSLIRLFSQAEQQQADIINVSWYLPWLMAPLKDTIHFIAHHGRQGKGTAIVVASGNHAYPDTAPYSLAGMRDVLTVAAVDIIRHKPTRAQGRYIDLAAPAGMMSLISGNPNHRTSHRFSGSSAATPVISGISALILSRCPQLTRKQLFDLLLHSTDTPAPRLQPFLGAGMIHASKVWQQLQQIHCPSAKTPDSPAQEQPISDDR</sequence>
<dbReference type="Proteomes" id="UP000184608">
    <property type="component" value="Unassembled WGS sequence"/>
</dbReference>
<keyword evidence="8" id="KW-1185">Reference proteome</keyword>
<organism evidence="7 8">
    <name type="scientific">Vibrio aerogenes CECT 7868</name>
    <dbReference type="NCBI Taxonomy" id="1216006"/>
    <lineage>
        <taxon>Bacteria</taxon>
        <taxon>Pseudomonadati</taxon>
        <taxon>Pseudomonadota</taxon>
        <taxon>Gammaproteobacteria</taxon>
        <taxon>Vibrionales</taxon>
        <taxon>Vibrionaceae</taxon>
        <taxon>Vibrio</taxon>
    </lineage>
</organism>
<dbReference type="EMBL" id="FQXZ01000044">
    <property type="protein sequence ID" value="SHI54079.1"/>
    <property type="molecule type" value="Genomic_DNA"/>
</dbReference>
<feature type="domain" description="Peptidase S8/S53" evidence="6">
    <location>
        <begin position="181"/>
        <end position="424"/>
    </location>
</feature>
<evidence type="ECO:0000256" key="3">
    <source>
        <dbReference type="ARBA" id="ARBA00022825"/>
    </source>
</evidence>
<dbReference type="RefSeq" id="WP_073605508.1">
    <property type="nucleotide sequence ID" value="NZ_FQXZ01000044.1"/>
</dbReference>
<evidence type="ECO:0000313" key="8">
    <source>
        <dbReference type="Proteomes" id="UP000184608"/>
    </source>
</evidence>
<comment type="similarity">
    <text evidence="4">Belongs to the peptidase S8 family.</text>
</comment>
<keyword evidence="2 4" id="KW-0378">Hydrolase</keyword>
<dbReference type="PROSITE" id="PS51892">
    <property type="entry name" value="SUBTILASE"/>
    <property type="match status" value="1"/>
</dbReference>
<keyword evidence="5" id="KW-0732">Signal</keyword>
<name>A0A1M6BZ48_9VIBR</name>
<feature type="chain" id="PRO_5012160845" evidence="5">
    <location>
        <begin position="21"/>
        <end position="466"/>
    </location>
</feature>
<dbReference type="EC" id="3.4.21.-" evidence="7"/>
<evidence type="ECO:0000256" key="5">
    <source>
        <dbReference type="SAM" id="SignalP"/>
    </source>
</evidence>
<proteinExistence type="inferred from homology"/>
<dbReference type="Pfam" id="PF00082">
    <property type="entry name" value="Peptidase_S8"/>
    <property type="match status" value="1"/>
</dbReference>
<evidence type="ECO:0000256" key="4">
    <source>
        <dbReference type="PROSITE-ProRule" id="PRU01240"/>
    </source>
</evidence>
<keyword evidence="3 4" id="KW-0720">Serine protease</keyword>
<dbReference type="PROSITE" id="PS00136">
    <property type="entry name" value="SUBTILASE_ASP"/>
    <property type="match status" value="1"/>
</dbReference>
<dbReference type="OrthoDB" id="9790784at2"/>
<dbReference type="InterPro" id="IPR023827">
    <property type="entry name" value="Peptidase_S8_Asp-AS"/>
</dbReference>
<feature type="active site" description="Charge relay system" evidence="4">
    <location>
        <position position="226"/>
    </location>
</feature>
<evidence type="ECO:0000313" key="7">
    <source>
        <dbReference type="EMBL" id="SHI54079.1"/>
    </source>
</evidence>
<accession>A0A1M6BZ48</accession>
<dbReference type="PRINTS" id="PR00723">
    <property type="entry name" value="SUBTILISIN"/>
</dbReference>
<dbReference type="Gene3D" id="3.40.50.200">
    <property type="entry name" value="Peptidase S8/S53 domain"/>
    <property type="match status" value="1"/>
</dbReference>
<evidence type="ECO:0000256" key="1">
    <source>
        <dbReference type="ARBA" id="ARBA00022670"/>
    </source>
</evidence>
<feature type="active site" description="Charge relay system" evidence="4">
    <location>
        <position position="190"/>
    </location>
</feature>
<evidence type="ECO:0000256" key="2">
    <source>
        <dbReference type="ARBA" id="ARBA00022801"/>
    </source>
</evidence>
<protein>
    <submittedName>
        <fullName evidence="7">Calcium-dependent protease</fullName>
        <ecNumber evidence="7">3.4.21.-</ecNumber>
    </submittedName>
</protein>
<dbReference type="GO" id="GO:0016485">
    <property type="term" value="P:protein processing"/>
    <property type="evidence" value="ECO:0007669"/>
    <property type="project" value="TreeGrafter"/>
</dbReference>
<keyword evidence="1 4" id="KW-0645">Protease</keyword>
<dbReference type="GO" id="GO:0016020">
    <property type="term" value="C:membrane"/>
    <property type="evidence" value="ECO:0007669"/>
    <property type="project" value="TreeGrafter"/>
</dbReference>
<dbReference type="GO" id="GO:0004252">
    <property type="term" value="F:serine-type endopeptidase activity"/>
    <property type="evidence" value="ECO:0007669"/>
    <property type="project" value="UniProtKB-UniRule"/>
</dbReference>
<dbReference type="InterPro" id="IPR036852">
    <property type="entry name" value="Peptidase_S8/S53_dom_sf"/>
</dbReference>
<feature type="active site" description="Charge relay system" evidence="4">
    <location>
        <position position="384"/>
    </location>
</feature>
<dbReference type="InterPro" id="IPR015500">
    <property type="entry name" value="Peptidase_S8_subtilisin-rel"/>
</dbReference>
<gene>
    <name evidence="7" type="primary">prcA</name>
    <name evidence="7" type="ORF">VA7868_03905</name>
</gene>
<dbReference type="SUPFAM" id="SSF52743">
    <property type="entry name" value="Subtilisin-like"/>
    <property type="match status" value="1"/>
</dbReference>
<feature type="signal peptide" evidence="5">
    <location>
        <begin position="1"/>
        <end position="20"/>
    </location>
</feature>
<dbReference type="InterPro" id="IPR000209">
    <property type="entry name" value="Peptidase_S8/S53_dom"/>
</dbReference>
<reference evidence="7 8" key="1">
    <citation type="submission" date="2016-11" db="EMBL/GenBank/DDBJ databases">
        <authorList>
            <person name="Jaros S."/>
            <person name="Januszkiewicz K."/>
            <person name="Wedrychowicz H."/>
        </authorList>
    </citation>
    <scope>NUCLEOTIDE SEQUENCE [LARGE SCALE GENOMIC DNA]</scope>
    <source>
        <strain evidence="7 8">CECT 7868</strain>
    </source>
</reference>
<dbReference type="PANTHER" id="PTHR42884">
    <property type="entry name" value="PROPROTEIN CONVERTASE SUBTILISIN/KEXIN-RELATED"/>
    <property type="match status" value="1"/>
</dbReference>
<evidence type="ECO:0000259" key="6">
    <source>
        <dbReference type="Pfam" id="PF00082"/>
    </source>
</evidence>
<dbReference type="AlphaFoldDB" id="A0A1M6BZ48"/>